<evidence type="ECO:0000313" key="2">
    <source>
        <dbReference type="EMBL" id="CAI2188992.1"/>
    </source>
</evidence>
<keyword evidence="3" id="KW-1185">Reference proteome</keyword>
<feature type="region of interest" description="Disordered" evidence="1">
    <location>
        <begin position="1"/>
        <end position="25"/>
    </location>
</feature>
<organism evidence="2 3">
    <name type="scientific">Funneliformis geosporum</name>
    <dbReference type="NCBI Taxonomy" id="1117311"/>
    <lineage>
        <taxon>Eukaryota</taxon>
        <taxon>Fungi</taxon>
        <taxon>Fungi incertae sedis</taxon>
        <taxon>Mucoromycota</taxon>
        <taxon>Glomeromycotina</taxon>
        <taxon>Glomeromycetes</taxon>
        <taxon>Glomerales</taxon>
        <taxon>Glomeraceae</taxon>
        <taxon>Funneliformis</taxon>
    </lineage>
</organism>
<dbReference type="Proteomes" id="UP001153678">
    <property type="component" value="Unassembled WGS sequence"/>
</dbReference>
<feature type="compositionally biased region" description="Basic residues" evidence="1">
    <location>
        <begin position="15"/>
        <end position="25"/>
    </location>
</feature>
<gene>
    <name evidence="2" type="ORF">FWILDA_LOCUS13858</name>
</gene>
<reference evidence="2" key="1">
    <citation type="submission" date="2022-08" db="EMBL/GenBank/DDBJ databases">
        <authorList>
            <person name="Kallberg Y."/>
            <person name="Tangrot J."/>
            <person name="Rosling A."/>
        </authorList>
    </citation>
    <scope>NUCLEOTIDE SEQUENCE</scope>
    <source>
        <strain evidence="2">Wild A</strain>
    </source>
</reference>
<evidence type="ECO:0000313" key="3">
    <source>
        <dbReference type="Proteomes" id="UP001153678"/>
    </source>
</evidence>
<dbReference type="EMBL" id="CAMKVN010005535">
    <property type="protein sequence ID" value="CAI2188992.1"/>
    <property type="molecule type" value="Genomic_DNA"/>
</dbReference>
<comment type="caution">
    <text evidence="2">The sequence shown here is derived from an EMBL/GenBank/DDBJ whole genome shotgun (WGS) entry which is preliminary data.</text>
</comment>
<name>A0A9W4T3E7_9GLOM</name>
<accession>A0A9W4T3E7</accession>
<dbReference type="AlphaFoldDB" id="A0A9W4T3E7"/>
<evidence type="ECO:0000256" key="1">
    <source>
        <dbReference type="SAM" id="MobiDB-lite"/>
    </source>
</evidence>
<sequence length="179" mass="19425">MANNRNSNVSNTGSHKTRGTHARVSRVKVTTVGKPCLSEKQLKSCPKCNESASNVKILTASIGRIDCLVDALAETTQNLTSMSKRESRFAQHSRFGGLDLTRCSLQELQQLVVATTNIMVLSNNKLNNPHPSITSDNLNNDNAAEKVTLHSEPIEDVSVFQETSSALPSSPSSLYNITL</sequence>
<protein>
    <submittedName>
        <fullName evidence="2">4524_t:CDS:1</fullName>
    </submittedName>
</protein>
<feature type="compositionally biased region" description="Polar residues" evidence="1">
    <location>
        <begin position="1"/>
        <end position="14"/>
    </location>
</feature>
<dbReference type="OrthoDB" id="2376163at2759"/>
<proteinExistence type="predicted"/>